<evidence type="ECO:0000256" key="4">
    <source>
        <dbReference type="ARBA" id="ARBA00022729"/>
    </source>
</evidence>
<evidence type="ECO:0000313" key="12">
    <source>
        <dbReference type="EMBL" id="VEA69801.1"/>
    </source>
</evidence>
<dbReference type="InterPro" id="IPR036316">
    <property type="entry name" value="Pili_assmbl_chap_C_dom_sf"/>
</dbReference>
<feature type="signal peptide" evidence="9">
    <location>
        <begin position="1"/>
        <end position="20"/>
    </location>
</feature>
<evidence type="ECO:0000256" key="9">
    <source>
        <dbReference type="SAM" id="SignalP"/>
    </source>
</evidence>
<dbReference type="FunFam" id="2.60.40.10:FF:000458">
    <property type="entry name" value="Molecular chaperone FimC"/>
    <property type="match status" value="1"/>
</dbReference>
<feature type="domain" description="Pili assembly chaperone C-terminal" evidence="11">
    <location>
        <begin position="160"/>
        <end position="217"/>
    </location>
</feature>
<dbReference type="Proteomes" id="UP000271603">
    <property type="component" value="Chromosome"/>
</dbReference>
<evidence type="ECO:0000256" key="7">
    <source>
        <dbReference type="ARBA" id="ARBA00023319"/>
    </source>
</evidence>
<dbReference type="GO" id="GO:0071555">
    <property type="term" value="P:cell wall organization"/>
    <property type="evidence" value="ECO:0007669"/>
    <property type="project" value="InterPro"/>
</dbReference>
<feature type="domain" description="Pili assembly chaperone N-terminal" evidence="10">
    <location>
        <begin position="23"/>
        <end position="138"/>
    </location>
</feature>
<dbReference type="Gene3D" id="2.60.40.10">
    <property type="entry name" value="Immunoglobulins"/>
    <property type="match status" value="2"/>
</dbReference>
<dbReference type="PRINTS" id="PR00969">
    <property type="entry name" value="CHAPERONPILI"/>
</dbReference>
<dbReference type="STRING" id="61652.AXX16_1477"/>
<keyword evidence="5" id="KW-0574">Periplasm</keyword>
<evidence type="ECO:0000256" key="1">
    <source>
        <dbReference type="ARBA" id="ARBA00004418"/>
    </source>
</evidence>
<dbReference type="InterPro" id="IPR013783">
    <property type="entry name" value="Ig-like_fold"/>
</dbReference>
<organism evidence="12 13">
    <name type="scientific">Serratia rubidaea</name>
    <name type="common">Serratia marinorubra</name>
    <dbReference type="NCBI Taxonomy" id="61652"/>
    <lineage>
        <taxon>Bacteria</taxon>
        <taxon>Pseudomonadati</taxon>
        <taxon>Pseudomonadota</taxon>
        <taxon>Gammaproteobacteria</taxon>
        <taxon>Enterobacterales</taxon>
        <taxon>Yersiniaceae</taxon>
        <taxon>Serratia</taxon>
    </lineage>
</organism>
<evidence type="ECO:0000256" key="5">
    <source>
        <dbReference type="ARBA" id="ARBA00022764"/>
    </source>
</evidence>
<proteinExistence type="inferred from homology"/>
<evidence type="ECO:0000256" key="8">
    <source>
        <dbReference type="RuleBase" id="RU003918"/>
    </source>
</evidence>
<keyword evidence="7" id="KW-0393">Immunoglobulin domain</keyword>
<dbReference type="InterPro" id="IPR018046">
    <property type="entry name" value="Pili_assmbl_chaperone_CS"/>
</dbReference>
<dbReference type="InterPro" id="IPR016147">
    <property type="entry name" value="Pili_assmbl_chaperone_N"/>
</dbReference>
<dbReference type="InterPro" id="IPR001829">
    <property type="entry name" value="Pili_assmbl_chaperone_bac"/>
</dbReference>
<evidence type="ECO:0000256" key="6">
    <source>
        <dbReference type="ARBA" id="ARBA00023186"/>
    </source>
</evidence>
<gene>
    <name evidence="12" type="primary">focC_1</name>
    <name evidence="12" type="ORF">NCTC9419_01288</name>
</gene>
<comment type="subcellular location">
    <subcellularLocation>
        <location evidence="1 8">Periplasm</location>
    </subcellularLocation>
</comment>
<dbReference type="PROSITE" id="PS00635">
    <property type="entry name" value="PILI_CHAPERONE"/>
    <property type="match status" value="1"/>
</dbReference>
<dbReference type="RefSeq" id="WP_128143728.1">
    <property type="nucleotide sequence ID" value="NZ_JANIOS010000008.1"/>
</dbReference>
<dbReference type="InterPro" id="IPR016148">
    <property type="entry name" value="Pili_assmbl_chaperone_C"/>
</dbReference>
<comment type="similarity">
    <text evidence="2 8">Belongs to the periplasmic pilus chaperone family.</text>
</comment>
<evidence type="ECO:0000256" key="3">
    <source>
        <dbReference type="ARBA" id="ARBA00022558"/>
    </source>
</evidence>
<dbReference type="Pfam" id="PF00345">
    <property type="entry name" value="PapD_N"/>
    <property type="match status" value="1"/>
</dbReference>
<dbReference type="EMBL" id="LR134155">
    <property type="protein sequence ID" value="VEA69801.1"/>
    <property type="molecule type" value="Genomic_DNA"/>
</dbReference>
<dbReference type="InterPro" id="IPR008962">
    <property type="entry name" value="PapD-like_sf"/>
</dbReference>
<reference evidence="12 13" key="1">
    <citation type="submission" date="2018-12" db="EMBL/GenBank/DDBJ databases">
        <authorList>
            <consortium name="Pathogen Informatics"/>
        </authorList>
    </citation>
    <scope>NUCLEOTIDE SEQUENCE [LARGE SCALE GENOMIC DNA]</scope>
    <source>
        <strain evidence="12 13">NCTC9419</strain>
    </source>
</reference>
<dbReference type="PANTHER" id="PTHR30251">
    <property type="entry name" value="PILUS ASSEMBLY CHAPERONE"/>
    <property type="match status" value="1"/>
</dbReference>
<dbReference type="InterPro" id="IPR050643">
    <property type="entry name" value="Periplasmic_pilus_chap"/>
</dbReference>
<dbReference type="SUPFAM" id="SSF49354">
    <property type="entry name" value="PapD-like"/>
    <property type="match status" value="1"/>
</dbReference>
<keyword evidence="6 8" id="KW-0143">Chaperone</keyword>
<protein>
    <submittedName>
        <fullName evidence="12">Chaperone protein focC</fullName>
    </submittedName>
</protein>
<evidence type="ECO:0000313" key="13">
    <source>
        <dbReference type="Proteomes" id="UP000271603"/>
    </source>
</evidence>
<keyword evidence="4 9" id="KW-0732">Signal</keyword>
<evidence type="ECO:0000259" key="11">
    <source>
        <dbReference type="Pfam" id="PF02753"/>
    </source>
</evidence>
<evidence type="ECO:0000256" key="2">
    <source>
        <dbReference type="ARBA" id="ARBA00007399"/>
    </source>
</evidence>
<dbReference type="PANTHER" id="PTHR30251:SF2">
    <property type="entry name" value="FIMBRIAL CHAPERONE YADV-RELATED"/>
    <property type="match status" value="1"/>
</dbReference>
<name>A0A3S4FQX4_SERRU</name>
<dbReference type="AlphaFoldDB" id="A0A3S4FQX4"/>
<dbReference type="Pfam" id="PF02753">
    <property type="entry name" value="PapD_C"/>
    <property type="match status" value="1"/>
</dbReference>
<feature type="chain" id="PRO_5018611057" evidence="9">
    <location>
        <begin position="21"/>
        <end position="224"/>
    </location>
</feature>
<keyword evidence="3" id="KW-1029">Fimbrium biogenesis</keyword>
<evidence type="ECO:0000259" key="10">
    <source>
        <dbReference type="Pfam" id="PF00345"/>
    </source>
</evidence>
<dbReference type="SUPFAM" id="SSF49584">
    <property type="entry name" value="Periplasmic chaperone C-domain"/>
    <property type="match status" value="1"/>
</dbReference>
<sequence length="224" mass="24091">MKVWQSALVAALLMTMGAQAQAGVIIGGTRVVYDGGKKESSLSISNPDKVPYLVQSWIDAGEDSAVKAPFVITPPLFRLDDGQNNILRIVRAGGALPEDKESLYWVNIKSIPSAPKQDNTLQIAVKTRIKLIYRPRGLEGTLNDAAQKVTWQRNGNALQVSNPSPYYLTFFDVKVNGVAVKDATMVAPRSSARFTLPAGNAGGALTWKIINDFGGASKAFTANL</sequence>
<accession>A0A3S4FQX4</accession>
<dbReference type="GO" id="GO:0030288">
    <property type="term" value="C:outer membrane-bounded periplasmic space"/>
    <property type="evidence" value="ECO:0007669"/>
    <property type="project" value="InterPro"/>
</dbReference>